<dbReference type="Proteomes" id="UP000252254">
    <property type="component" value="Unassembled WGS sequence"/>
</dbReference>
<dbReference type="STRING" id="200904.GCA_900168775_01223"/>
<proteinExistence type="predicted"/>
<evidence type="ECO:0000256" key="1">
    <source>
        <dbReference type="SAM" id="Coils"/>
    </source>
</evidence>
<keyword evidence="3" id="KW-1185">Reference proteome</keyword>
<sequence>MYNDAWYQYVEQLHAYMKKQDKLIQNLERRLAELEAKQQSSPSNTTIEKLEYHFDQLKIDRMDGTLHIGFSPEDLGNMDDVSIPLQQRQTKNQPHPMVQRLENYVSQTCPSFLDQLAKEAGQPIDDEKKNLLIEDIKKQLTERIAFYQKEAMHKQIAESQQEEFIFSRIRDEINYGLREYFKNKE</sequence>
<accession>A0A366E765</accession>
<feature type="coiled-coil region" evidence="1">
    <location>
        <begin position="10"/>
        <end position="37"/>
    </location>
</feature>
<dbReference type="EMBL" id="QNRI01000005">
    <property type="protein sequence ID" value="RBO98223.1"/>
    <property type="molecule type" value="Genomic_DNA"/>
</dbReference>
<dbReference type="InterPro" id="IPR019673">
    <property type="entry name" value="Spore_germination_GerPC"/>
</dbReference>
<evidence type="ECO:0000313" key="3">
    <source>
        <dbReference type="Proteomes" id="UP000252254"/>
    </source>
</evidence>
<dbReference type="OrthoDB" id="2991331at2"/>
<name>A0A366E765_9BACI</name>
<dbReference type="AlphaFoldDB" id="A0A366E765"/>
<keyword evidence="1" id="KW-0175">Coiled coil</keyword>
<protein>
    <submittedName>
        <fullName evidence="2">Spore germination protein PC</fullName>
    </submittedName>
</protein>
<gene>
    <name evidence="2" type="ORF">DES48_10573</name>
</gene>
<dbReference type="RefSeq" id="WP_113868620.1">
    <property type="nucleotide sequence ID" value="NZ_BAABQN010000005.1"/>
</dbReference>
<comment type="caution">
    <text evidence="2">The sequence shown here is derived from an EMBL/GenBank/DDBJ whole genome shotgun (WGS) entry which is preliminary data.</text>
</comment>
<dbReference type="Pfam" id="PF10737">
    <property type="entry name" value="GerPC"/>
    <property type="match status" value="1"/>
</dbReference>
<reference evidence="2 3" key="1">
    <citation type="submission" date="2018-06" db="EMBL/GenBank/DDBJ databases">
        <title>Genomic Encyclopedia of Type Strains, Phase IV (KMG-IV): sequencing the most valuable type-strain genomes for metagenomic binning, comparative biology and taxonomic classification.</title>
        <authorList>
            <person name="Goeker M."/>
        </authorList>
    </citation>
    <scope>NUCLEOTIDE SEQUENCE [LARGE SCALE GENOMIC DNA]</scope>
    <source>
        <strain evidence="2 3">DSM 15140</strain>
    </source>
</reference>
<organism evidence="2 3">
    <name type="scientific">Paraliobacillus ryukyuensis</name>
    <dbReference type="NCBI Taxonomy" id="200904"/>
    <lineage>
        <taxon>Bacteria</taxon>
        <taxon>Bacillati</taxon>
        <taxon>Bacillota</taxon>
        <taxon>Bacilli</taxon>
        <taxon>Bacillales</taxon>
        <taxon>Bacillaceae</taxon>
        <taxon>Paraliobacillus</taxon>
    </lineage>
</organism>
<evidence type="ECO:0000313" key="2">
    <source>
        <dbReference type="EMBL" id="RBO98223.1"/>
    </source>
</evidence>